<dbReference type="CDD" id="cd13889">
    <property type="entry name" value="CuRO_3_BOD"/>
    <property type="match status" value="1"/>
</dbReference>
<dbReference type="Pfam" id="PF07731">
    <property type="entry name" value="Cu-oxidase_2"/>
    <property type="match status" value="1"/>
</dbReference>
<evidence type="ECO:0000313" key="7">
    <source>
        <dbReference type="Proteomes" id="UP000800094"/>
    </source>
</evidence>
<feature type="domain" description="Plastocyanin-like" evidence="4">
    <location>
        <begin position="404"/>
        <end position="515"/>
    </location>
</feature>
<dbReference type="Gene3D" id="2.60.40.420">
    <property type="entry name" value="Cupredoxins - blue copper proteins"/>
    <property type="match status" value="3"/>
</dbReference>
<evidence type="ECO:0000259" key="4">
    <source>
        <dbReference type="Pfam" id="PF07731"/>
    </source>
</evidence>
<dbReference type="InterPro" id="IPR011707">
    <property type="entry name" value="Cu-oxidase-like_N"/>
</dbReference>
<evidence type="ECO:0000259" key="3">
    <source>
        <dbReference type="Pfam" id="PF00394"/>
    </source>
</evidence>
<dbReference type="AlphaFoldDB" id="A0A6A6IKU3"/>
<dbReference type="EMBL" id="ML987193">
    <property type="protein sequence ID" value="KAF2251041.1"/>
    <property type="molecule type" value="Genomic_DNA"/>
</dbReference>
<evidence type="ECO:0000256" key="2">
    <source>
        <dbReference type="ARBA" id="ARBA00023008"/>
    </source>
</evidence>
<dbReference type="SUPFAM" id="SSF49503">
    <property type="entry name" value="Cupredoxins"/>
    <property type="match status" value="3"/>
</dbReference>
<dbReference type="InterPro" id="IPR001117">
    <property type="entry name" value="Cu-oxidase_2nd"/>
</dbReference>
<dbReference type="Pfam" id="PF00394">
    <property type="entry name" value="Cu-oxidase"/>
    <property type="match status" value="1"/>
</dbReference>
<reference evidence="6" key="1">
    <citation type="journal article" date="2020" name="Stud. Mycol.">
        <title>101 Dothideomycetes genomes: a test case for predicting lifestyles and emergence of pathogens.</title>
        <authorList>
            <person name="Haridas S."/>
            <person name="Albert R."/>
            <person name="Binder M."/>
            <person name="Bloem J."/>
            <person name="Labutti K."/>
            <person name="Salamov A."/>
            <person name="Andreopoulos B."/>
            <person name="Baker S."/>
            <person name="Barry K."/>
            <person name="Bills G."/>
            <person name="Bluhm B."/>
            <person name="Cannon C."/>
            <person name="Castanera R."/>
            <person name="Culley D."/>
            <person name="Daum C."/>
            <person name="Ezra D."/>
            <person name="Gonzalez J."/>
            <person name="Henrissat B."/>
            <person name="Kuo A."/>
            <person name="Liang C."/>
            <person name="Lipzen A."/>
            <person name="Lutzoni F."/>
            <person name="Magnuson J."/>
            <person name="Mondo S."/>
            <person name="Nolan M."/>
            <person name="Ohm R."/>
            <person name="Pangilinan J."/>
            <person name="Park H.-J."/>
            <person name="Ramirez L."/>
            <person name="Alfaro M."/>
            <person name="Sun H."/>
            <person name="Tritt A."/>
            <person name="Yoshinaga Y."/>
            <person name="Zwiers L.-H."/>
            <person name="Turgeon B."/>
            <person name="Goodwin S."/>
            <person name="Spatafora J."/>
            <person name="Crous P."/>
            <person name="Grigoriev I."/>
        </authorList>
    </citation>
    <scope>NUCLEOTIDE SEQUENCE</scope>
    <source>
        <strain evidence="6">CBS 122368</strain>
    </source>
</reference>
<protein>
    <submittedName>
        <fullName evidence="6">Bilirubin oxidase</fullName>
    </submittedName>
</protein>
<sequence>MSLVNLSKVLCFATFFSHNSYAAETIGLSRALESSSATLTSNDTVPRPTGRWISPEYKWFFEYHLPIPPVKDKTLTYTKDSTGEVIDYYQIDLKSFKKQIYPTLAATDLVGYDGITPGPTFVMPRGREAVVRFTNKGPTNMSVHVHGQYNRAPFDGWAGDYALPGQYKDYYYPNTQSARTLWYHDHTEFRTGENAYLGQEGFYLITDSEEEALELPKGNYDVPLVLGSKIYNSDGSLRYDTNDNVGLWGDIIEVNGQPWPFLNVEPRKYRLRLLNGAVSRVFSLSFEKDLGRDTLNFDIIASDGGLFPSVHTESITLSMGERYEVIVDFSPFVGTNITMRNSGRMGENVDYAATDIVMRFVVGQSVSDNSSNGPVPSSLRDVPPVPRDAAVKDFTFSRVGDEWLINGIGFADVEHRILTRPPRGATEIWTIRNGGGGGTHPVHIHLVEFQVLSRTGGRNTVFEYESAGLKDVVWLAAGETVQVVARYAPWDGVYMFHCHNLVHEDHDMLVAFNVTQLANWGYDNSTIFIDPMQPEFRPKNIIPDDYTREAITMKIAWFYSTNAYNHGNTSAVYSALDAYSSGGREASSTIIVPKTPSARTTNIGEMSSLFTAAPSSSCTTSTTRSSGW</sequence>
<name>A0A6A6IKU3_9PLEO</name>
<organism evidence="6 7">
    <name type="scientific">Trematosphaeria pertusa</name>
    <dbReference type="NCBI Taxonomy" id="390896"/>
    <lineage>
        <taxon>Eukaryota</taxon>
        <taxon>Fungi</taxon>
        <taxon>Dikarya</taxon>
        <taxon>Ascomycota</taxon>
        <taxon>Pezizomycotina</taxon>
        <taxon>Dothideomycetes</taxon>
        <taxon>Pleosporomycetidae</taxon>
        <taxon>Pleosporales</taxon>
        <taxon>Massarineae</taxon>
        <taxon>Trematosphaeriaceae</taxon>
        <taxon>Trematosphaeria</taxon>
    </lineage>
</organism>
<dbReference type="InterPro" id="IPR045087">
    <property type="entry name" value="Cu-oxidase_fam"/>
</dbReference>
<dbReference type="InterPro" id="IPR011706">
    <property type="entry name" value="Cu-oxidase_C"/>
</dbReference>
<dbReference type="RefSeq" id="XP_033686045.1">
    <property type="nucleotide sequence ID" value="XM_033832010.1"/>
</dbReference>
<dbReference type="InterPro" id="IPR008972">
    <property type="entry name" value="Cupredoxin"/>
</dbReference>
<dbReference type="GO" id="GO:0005507">
    <property type="term" value="F:copper ion binding"/>
    <property type="evidence" value="ECO:0007669"/>
    <property type="project" value="InterPro"/>
</dbReference>
<keyword evidence="7" id="KW-1185">Reference proteome</keyword>
<accession>A0A6A6IKU3</accession>
<proteinExistence type="inferred from homology"/>
<dbReference type="OrthoDB" id="262547at2759"/>
<feature type="domain" description="Plastocyanin-like" evidence="3">
    <location>
        <begin position="255"/>
        <end position="344"/>
    </location>
</feature>
<evidence type="ECO:0000259" key="5">
    <source>
        <dbReference type="Pfam" id="PF07732"/>
    </source>
</evidence>
<dbReference type="GO" id="GO:0016491">
    <property type="term" value="F:oxidoreductase activity"/>
    <property type="evidence" value="ECO:0007669"/>
    <property type="project" value="InterPro"/>
</dbReference>
<dbReference type="Proteomes" id="UP000800094">
    <property type="component" value="Unassembled WGS sequence"/>
</dbReference>
<dbReference type="Pfam" id="PF07732">
    <property type="entry name" value="Cu-oxidase_3"/>
    <property type="match status" value="1"/>
</dbReference>
<keyword evidence="2" id="KW-0186">Copper</keyword>
<evidence type="ECO:0000256" key="1">
    <source>
        <dbReference type="ARBA" id="ARBA00010609"/>
    </source>
</evidence>
<evidence type="ECO:0000313" key="6">
    <source>
        <dbReference type="EMBL" id="KAF2251041.1"/>
    </source>
</evidence>
<dbReference type="PANTHER" id="PTHR48267">
    <property type="entry name" value="CUPREDOXIN SUPERFAMILY PROTEIN"/>
    <property type="match status" value="1"/>
</dbReference>
<comment type="similarity">
    <text evidence="1">Belongs to the multicopper oxidase family.</text>
</comment>
<gene>
    <name evidence="6" type="ORF">BU26DRAFT_549639</name>
</gene>
<dbReference type="PANTHER" id="PTHR48267:SF1">
    <property type="entry name" value="BILIRUBIN OXIDASE"/>
    <property type="match status" value="1"/>
</dbReference>
<feature type="domain" description="Plastocyanin-like" evidence="5">
    <location>
        <begin position="102"/>
        <end position="209"/>
    </location>
</feature>
<dbReference type="GeneID" id="54585340"/>